<dbReference type="AlphaFoldDB" id="A0AAE1GVV2"/>
<organism evidence="2 3">
    <name type="scientific">Frankliniella fusca</name>
    <dbReference type="NCBI Taxonomy" id="407009"/>
    <lineage>
        <taxon>Eukaryota</taxon>
        <taxon>Metazoa</taxon>
        <taxon>Ecdysozoa</taxon>
        <taxon>Arthropoda</taxon>
        <taxon>Hexapoda</taxon>
        <taxon>Insecta</taxon>
        <taxon>Pterygota</taxon>
        <taxon>Neoptera</taxon>
        <taxon>Paraneoptera</taxon>
        <taxon>Thysanoptera</taxon>
        <taxon>Terebrantia</taxon>
        <taxon>Thripoidea</taxon>
        <taxon>Thripidae</taxon>
        <taxon>Frankliniella</taxon>
    </lineage>
</organism>
<feature type="domain" description="DNA helicase Pif1-like 2B" evidence="1">
    <location>
        <begin position="103"/>
        <end position="149"/>
    </location>
</feature>
<keyword evidence="3" id="KW-1185">Reference proteome</keyword>
<reference evidence="2" key="1">
    <citation type="submission" date="2021-07" db="EMBL/GenBank/DDBJ databases">
        <authorList>
            <person name="Catto M.A."/>
            <person name="Jacobson A."/>
            <person name="Kennedy G."/>
            <person name="Labadie P."/>
            <person name="Hunt B.G."/>
            <person name="Srinivasan R."/>
        </authorList>
    </citation>
    <scope>NUCLEOTIDE SEQUENCE</scope>
    <source>
        <strain evidence="2">PL_HMW_Pooled</strain>
        <tissue evidence="2">Head</tissue>
    </source>
</reference>
<dbReference type="InterPro" id="IPR027417">
    <property type="entry name" value="P-loop_NTPase"/>
</dbReference>
<evidence type="ECO:0000313" key="3">
    <source>
        <dbReference type="Proteomes" id="UP001219518"/>
    </source>
</evidence>
<dbReference type="GO" id="GO:0005657">
    <property type="term" value="C:replication fork"/>
    <property type="evidence" value="ECO:0007669"/>
    <property type="project" value="TreeGrafter"/>
</dbReference>
<dbReference type="CDD" id="cd18809">
    <property type="entry name" value="SF1_C_RecD"/>
    <property type="match status" value="1"/>
</dbReference>
<dbReference type="SUPFAM" id="SSF52540">
    <property type="entry name" value="P-loop containing nucleoside triphosphate hydrolases"/>
    <property type="match status" value="1"/>
</dbReference>
<keyword evidence="2" id="KW-0547">Nucleotide-binding</keyword>
<dbReference type="GO" id="GO:0004386">
    <property type="term" value="F:helicase activity"/>
    <property type="evidence" value="ECO:0007669"/>
    <property type="project" value="UniProtKB-KW"/>
</dbReference>
<evidence type="ECO:0000313" key="2">
    <source>
        <dbReference type="EMBL" id="KAK3910104.1"/>
    </source>
</evidence>
<keyword evidence="2" id="KW-0067">ATP-binding</keyword>
<dbReference type="Proteomes" id="UP001219518">
    <property type="component" value="Unassembled WGS sequence"/>
</dbReference>
<name>A0AAE1GVV2_9NEOP</name>
<dbReference type="PANTHER" id="PTHR23274">
    <property type="entry name" value="DNA HELICASE-RELATED"/>
    <property type="match status" value="1"/>
</dbReference>
<dbReference type="EMBL" id="JAHWGI010000147">
    <property type="protein sequence ID" value="KAK3910104.1"/>
    <property type="molecule type" value="Genomic_DNA"/>
</dbReference>
<gene>
    <name evidence="2" type="ORF">KUF71_000682</name>
</gene>
<protein>
    <submittedName>
        <fullName evidence="2">ATP-dependent DNA helicase</fullName>
    </submittedName>
</protein>
<keyword evidence="2" id="KW-0347">Helicase</keyword>
<proteinExistence type="predicted"/>
<sequence>MGDGTANEVGCTKLNLPGDIVRSGIHHLIDHCFGKEIDKEDADEAAILCPTNSATYFVNELILQRLKRNVEETRVYFSSTFLEKRREMGEEANNAERLHYPPEYLGALQSASLPPHRLELVPGANVMLIRNLRVSGGLCNSTRLRVKKLYANLIVCEILTGSHKEQTVSIFRISFSTDEFSLPGRLKRRHFPPKLCYAMIVNKSQGQTLKRVGLYLRTALWTHGQTYVAFSRVRSQDAVKAVVEEGPDKGRVNNNRGAALAGDNVFTQNPVYIEILRAVGLAPTNVQEEEEMDTDDT</sequence>
<dbReference type="Pfam" id="PF21530">
    <property type="entry name" value="Pif1_2B_dom"/>
    <property type="match status" value="1"/>
</dbReference>
<accession>A0AAE1GVV2</accession>
<keyword evidence="2" id="KW-0378">Hydrolase</keyword>
<dbReference type="GO" id="GO:0006260">
    <property type="term" value="P:DNA replication"/>
    <property type="evidence" value="ECO:0007669"/>
    <property type="project" value="TreeGrafter"/>
</dbReference>
<dbReference type="InterPro" id="IPR049163">
    <property type="entry name" value="Pif1-like_2B_dom"/>
</dbReference>
<reference evidence="2" key="2">
    <citation type="journal article" date="2023" name="BMC Genomics">
        <title>Pest status, molecular evolution, and epigenetic factors derived from the genome assembly of Frankliniella fusca, a thysanopteran phytovirus vector.</title>
        <authorList>
            <person name="Catto M.A."/>
            <person name="Labadie P.E."/>
            <person name="Jacobson A.L."/>
            <person name="Kennedy G.G."/>
            <person name="Srinivasan R."/>
            <person name="Hunt B.G."/>
        </authorList>
    </citation>
    <scope>NUCLEOTIDE SEQUENCE</scope>
    <source>
        <strain evidence="2">PL_HMW_Pooled</strain>
    </source>
</reference>
<dbReference type="PANTHER" id="PTHR23274:SF51">
    <property type="entry name" value="OS03G0423850 PROTEIN"/>
    <property type="match status" value="1"/>
</dbReference>
<comment type="caution">
    <text evidence="2">The sequence shown here is derived from an EMBL/GenBank/DDBJ whole genome shotgun (WGS) entry which is preliminary data.</text>
</comment>
<evidence type="ECO:0000259" key="1">
    <source>
        <dbReference type="Pfam" id="PF21530"/>
    </source>
</evidence>